<proteinExistence type="predicted"/>
<sequence>MIQQVKEFLIDFFCCSSVYNKGEGRVMPVTPKTSGKPVSGVSQEMKHVRHVPPEVWHRRPYICALPT</sequence>
<evidence type="ECO:0000313" key="1">
    <source>
        <dbReference type="EMBL" id="MPC79002.1"/>
    </source>
</evidence>
<dbReference type="EMBL" id="VSRR010049976">
    <property type="protein sequence ID" value="MPC79002.1"/>
    <property type="molecule type" value="Genomic_DNA"/>
</dbReference>
<dbReference type="AlphaFoldDB" id="A0A5B7I5J5"/>
<comment type="caution">
    <text evidence="1">The sequence shown here is derived from an EMBL/GenBank/DDBJ whole genome shotgun (WGS) entry which is preliminary data.</text>
</comment>
<evidence type="ECO:0000313" key="2">
    <source>
        <dbReference type="Proteomes" id="UP000324222"/>
    </source>
</evidence>
<protein>
    <submittedName>
        <fullName evidence="1">Uncharacterized protein</fullName>
    </submittedName>
</protein>
<reference evidence="1 2" key="1">
    <citation type="submission" date="2019-05" db="EMBL/GenBank/DDBJ databases">
        <title>Another draft genome of Portunus trituberculatus and its Hox gene families provides insights of decapod evolution.</title>
        <authorList>
            <person name="Jeong J.-H."/>
            <person name="Song I."/>
            <person name="Kim S."/>
            <person name="Choi T."/>
            <person name="Kim D."/>
            <person name="Ryu S."/>
            <person name="Kim W."/>
        </authorList>
    </citation>
    <scope>NUCLEOTIDE SEQUENCE [LARGE SCALE GENOMIC DNA]</scope>
    <source>
        <tissue evidence="1">Muscle</tissue>
    </source>
</reference>
<gene>
    <name evidence="1" type="ORF">E2C01_073513</name>
</gene>
<organism evidence="1 2">
    <name type="scientific">Portunus trituberculatus</name>
    <name type="common">Swimming crab</name>
    <name type="synonym">Neptunus trituberculatus</name>
    <dbReference type="NCBI Taxonomy" id="210409"/>
    <lineage>
        <taxon>Eukaryota</taxon>
        <taxon>Metazoa</taxon>
        <taxon>Ecdysozoa</taxon>
        <taxon>Arthropoda</taxon>
        <taxon>Crustacea</taxon>
        <taxon>Multicrustacea</taxon>
        <taxon>Malacostraca</taxon>
        <taxon>Eumalacostraca</taxon>
        <taxon>Eucarida</taxon>
        <taxon>Decapoda</taxon>
        <taxon>Pleocyemata</taxon>
        <taxon>Brachyura</taxon>
        <taxon>Eubrachyura</taxon>
        <taxon>Portunoidea</taxon>
        <taxon>Portunidae</taxon>
        <taxon>Portuninae</taxon>
        <taxon>Portunus</taxon>
    </lineage>
</organism>
<name>A0A5B7I5J5_PORTR</name>
<keyword evidence="2" id="KW-1185">Reference proteome</keyword>
<accession>A0A5B7I5J5</accession>
<dbReference type="Proteomes" id="UP000324222">
    <property type="component" value="Unassembled WGS sequence"/>
</dbReference>